<protein>
    <submittedName>
        <fullName evidence="5">Hemoglobin</fullName>
    </submittedName>
</protein>
<dbReference type="InterPro" id="IPR001486">
    <property type="entry name" value="Hemoglobin_trunc"/>
</dbReference>
<dbReference type="EMBL" id="FONS01000002">
    <property type="protein sequence ID" value="SFE74079.1"/>
    <property type="molecule type" value="Genomic_DNA"/>
</dbReference>
<evidence type="ECO:0000256" key="2">
    <source>
        <dbReference type="ARBA" id="ARBA00022617"/>
    </source>
</evidence>
<keyword evidence="3" id="KW-0479">Metal-binding</keyword>
<evidence type="ECO:0000313" key="5">
    <source>
        <dbReference type="EMBL" id="SFE74079.1"/>
    </source>
</evidence>
<sequence length="131" mass="15106">MAAAKSDISDLKDIQLLVDHFYQLVQHDELIGPIFSAAISDWEPHLQQMYRFWNAALFGAPGFTGNPFAKHARLPIAPQHFKRWLELFSQTVLNLFEGEKATEAIHRANLMAEMFMRRLDSLRNNNRTPIV</sequence>
<dbReference type="STRING" id="34086.SAMN04488084_11253"/>
<dbReference type="GO" id="GO:0020037">
    <property type="term" value="F:heme binding"/>
    <property type="evidence" value="ECO:0007669"/>
    <property type="project" value="InterPro"/>
</dbReference>
<evidence type="ECO:0000256" key="1">
    <source>
        <dbReference type="ARBA" id="ARBA00022448"/>
    </source>
</evidence>
<organism evidence="5 6">
    <name type="scientific">Pedobacter antarcticus</name>
    <dbReference type="NCBI Taxonomy" id="34086"/>
    <lineage>
        <taxon>Bacteria</taxon>
        <taxon>Pseudomonadati</taxon>
        <taxon>Bacteroidota</taxon>
        <taxon>Sphingobacteriia</taxon>
        <taxon>Sphingobacteriales</taxon>
        <taxon>Sphingobacteriaceae</taxon>
        <taxon>Pedobacter</taxon>
    </lineage>
</organism>
<dbReference type="Proteomes" id="UP000183129">
    <property type="component" value="Unassembled WGS sequence"/>
</dbReference>
<dbReference type="SUPFAM" id="SSF46458">
    <property type="entry name" value="Globin-like"/>
    <property type="match status" value="1"/>
</dbReference>
<keyword evidence="2" id="KW-0349">Heme</keyword>
<dbReference type="GO" id="GO:0019825">
    <property type="term" value="F:oxygen binding"/>
    <property type="evidence" value="ECO:0007669"/>
    <property type="project" value="InterPro"/>
</dbReference>
<dbReference type="GO" id="GO:0046872">
    <property type="term" value="F:metal ion binding"/>
    <property type="evidence" value="ECO:0007669"/>
    <property type="project" value="UniProtKB-KW"/>
</dbReference>
<evidence type="ECO:0000256" key="4">
    <source>
        <dbReference type="ARBA" id="ARBA00023004"/>
    </source>
</evidence>
<name>A0A1I2D0Q8_9SPHI</name>
<keyword evidence="4" id="KW-0408">Iron</keyword>
<keyword evidence="1" id="KW-0813">Transport</keyword>
<dbReference type="Pfam" id="PF01152">
    <property type="entry name" value="Bac_globin"/>
    <property type="match status" value="1"/>
</dbReference>
<dbReference type="CDD" id="cd08916">
    <property type="entry name" value="TrHb3_P"/>
    <property type="match status" value="1"/>
</dbReference>
<dbReference type="AlphaFoldDB" id="A0A1I2D0Q8"/>
<dbReference type="InterPro" id="IPR009050">
    <property type="entry name" value="Globin-like_sf"/>
</dbReference>
<accession>A0A1I2D0Q8</accession>
<evidence type="ECO:0000256" key="3">
    <source>
        <dbReference type="ARBA" id="ARBA00022723"/>
    </source>
</evidence>
<dbReference type="Gene3D" id="1.10.490.10">
    <property type="entry name" value="Globins"/>
    <property type="match status" value="1"/>
</dbReference>
<reference evidence="5 6" key="1">
    <citation type="submission" date="2016-10" db="EMBL/GenBank/DDBJ databases">
        <authorList>
            <person name="de Groot N.N."/>
        </authorList>
    </citation>
    <scope>NUCLEOTIDE SEQUENCE [LARGE SCALE GENOMIC DNA]</scope>
    <source>
        <strain evidence="5 6">ATCC 51969</strain>
    </source>
</reference>
<gene>
    <name evidence="5" type="ORF">SAMN03003324_01288</name>
</gene>
<dbReference type="InterPro" id="IPR012292">
    <property type="entry name" value="Globin/Proto"/>
</dbReference>
<proteinExistence type="predicted"/>
<dbReference type="RefSeq" id="WP_074963932.1">
    <property type="nucleotide sequence ID" value="NZ_FONS01000002.1"/>
</dbReference>
<evidence type="ECO:0000313" key="6">
    <source>
        <dbReference type="Proteomes" id="UP000183129"/>
    </source>
</evidence>